<keyword evidence="7" id="KW-0560">Oxidoreductase</keyword>
<dbReference type="SUPFAM" id="SSF51971">
    <property type="entry name" value="Nucleotide-binding domain"/>
    <property type="match status" value="1"/>
</dbReference>
<dbReference type="InterPro" id="IPR051793">
    <property type="entry name" value="NADH:flavin_oxidoreductase"/>
</dbReference>
<comment type="similarity">
    <text evidence="3">In the N-terminal section; belongs to the NADH:flavin oxidoreductase/NADH oxidase family.</text>
</comment>
<evidence type="ECO:0000256" key="5">
    <source>
        <dbReference type="ARBA" id="ARBA00022643"/>
    </source>
</evidence>
<evidence type="ECO:0000313" key="13">
    <source>
        <dbReference type="Proteomes" id="UP001314635"/>
    </source>
</evidence>
<evidence type="ECO:0000256" key="6">
    <source>
        <dbReference type="ARBA" id="ARBA00022723"/>
    </source>
</evidence>
<dbReference type="Gene3D" id="3.50.50.60">
    <property type="entry name" value="FAD/NAD(P)-binding domain"/>
    <property type="match status" value="1"/>
</dbReference>
<accession>A0ABS5G9U0</accession>
<dbReference type="RefSeq" id="WP_172235650.1">
    <property type="nucleotide sequence ID" value="NZ_JABFDP010000003.1"/>
</dbReference>
<organism evidence="12 13">
    <name type="scientific">Bradyrhizobium denitrificans</name>
    <dbReference type="NCBI Taxonomy" id="2734912"/>
    <lineage>
        <taxon>Bacteria</taxon>
        <taxon>Pseudomonadati</taxon>
        <taxon>Pseudomonadota</taxon>
        <taxon>Alphaproteobacteria</taxon>
        <taxon>Hyphomicrobiales</taxon>
        <taxon>Nitrobacteraceae</taxon>
        <taxon>Bradyrhizobium</taxon>
    </lineage>
</organism>
<dbReference type="InterPro" id="IPR023753">
    <property type="entry name" value="FAD/NAD-binding_dom"/>
</dbReference>
<dbReference type="InterPro" id="IPR036188">
    <property type="entry name" value="FAD/NAD-bd_sf"/>
</dbReference>
<reference evidence="13" key="1">
    <citation type="journal article" date="2021" name="ISME J.">
        <title>Evolutionary origin and ecological implication of a unique nif island in free-living Bradyrhizobium lineages.</title>
        <authorList>
            <person name="Tao J."/>
        </authorList>
    </citation>
    <scope>NUCLEOTIDE SEQUENCE [LARGE SCALE GENOMIC DNA]</scope>
    <source>
        <strain evidence="13">SZCCT0094</strain>
    </source>
</reference>
<evidence type="ECO:0000313" key="12">
    <source>
        <dbReference type="EMBL" id="MBR1137356.1"/>
    </source>
</evidence>
<dbReference type="SUPFAM" id="SSF51395">
    <property type="entry name" value="FMN-linked oxidoreductases"/>
    <property type="match status" value="1"/>
</dbReference>
<keyword evidence="9" id="KW-0411">Iron-sulfur</keyword>
<evidence type="ECO:0000256" key="4">
    <source>
        <dbReference type="ARBA" id="ARBA00022630"/>
    </source>
</evidence>
<evidence type="ECO:0000256" key="3">
    <source>
        <dbReference type="ARBA" id="ARBA00011048"/>
    </source>
</evidence>
<dbReference type="Proteomes" id="UP001314635">
    <property type="component" value="Unassembled WGS sequence"/>
</dbReference>
<evidence type="ECO:0000256" key="9">
    <source>
        <dbReference type="ARBA" id="ARBA00023014"/>
    </source>
</evidence>
<comment type="caution">
    <text evidence="12">The sequence shown here is derived from an EMBL/GenBank/DDBJ whole genome shotgun (WGS) entry which is preliminary data.</text>
</comment>
<feature type="domain" description="NADH:flavin oxidoreductase/NADH oxidase N-terminal" evidence="10">
    <location>
        <begin position="12"/>
        <end position="348"/>
    </location>
</feature>
<dbReference type="Gene3D" id="3.20.20.70">
    <property type="entry name" value="Aldolase class I"/>
    <property type="match status" value="1"/>
</dbReference>
<keyword evidence="13" id="KW-1185">Reference proteome</keyword>
<evidence type="ECO:0000256" key="2">
    <source>
        <dbReference type="ARBA" id="ARBA00001966"/>
    </source>
</evidence>
<name>A0ABS5G9U0_9BRAD</name>
<keyword evidence="6" id="KW-0479">Metal-binding</keyword>
<evidence type="ECO:0000256" key="1">
    <source>
        <dbReference type="ARBA" id="ARBA00001917"/>
    </source>
</evidence>
<evidence type="ECO:0000259" key="10">
    <source>
        <dbReference type="Pfam" id="PF00724"/>
    </source>
</evidence>
<evidence type="ECO:0000256" key="8">
    <source>
        <dbReference type="ARBA" id="ARBA00023004"/>
    </source>
</evidence>
<dbReference type="PRINTS" id="PR00368">
    <property type="entry name" value="FADPNR"/>
</dbReference>
<dbReference type="PANTHER" id="PTHR42917">
    <property type="entry name" value="2,4-DIENOYL-COA REDUCTASE"/>
    <property type="match status" value="1"/>
</dbReference>
<feature type="domain" description="FAD/NAD(P)-binding" evidence="11">
    <location>
        <begin position="396"/>
        <end position="612"/>
    </location>
</feature>
<gene>
    <name evidence="12" type="ORF">JQ619_16440</name>
</gene>
<dbReference type="PANTHER" id="PTHR42917:SF2">
    <property type="entry name" value="2,4-DIENOYL-COA REDUCTASE [(2E)-ENOYL-COA-PRODUCING]"/>
    <property type="match status" value="1"/>
</dbReference>
<comment type="cofactor">
    <cofactor evidence="1">
        <name>FMN</name>
        <dbReference type="ChEBI" id="CHEBI:58210"/>
    </cofactor>
</comment>
<dbReference type="Pfam" id="PF00724">
    <property type="entry name" value="Oxidored_FMN"/>
    <property type="match status" value="1"/>
</dbReference>
<keyword evidence="5" id="KW-0288">FMN</keyword>
<keyword evidence="4" id="KW-0285">Flavoprotein</keyword>
<dbReference type="CDD" id="cd04734">
    <property type="entry name" value="OYE_like_3_FMN"/>
    <property type="match status" value="1"/>
</dbReference>
<protein>
    <submittedName>
        <fullName evidence="12">FAD-dependent oxidoreductase</fullName>
    </submittedName>
</protein>
<keyword evidence="8" id="KW-0408">Iron</keyword>
<dbReference type="Pfam" id="PF07992">
    <property type="entry name" value="Pyr_redox_2"/>
    <property type="match status" value="1"/>
</dbReference>
<evidence type="ECO:0000256" key="7">
    <source>
        <dbReference type="ARBA" id="ARBA00023002"/>
    </source>
</evidence>
<dbReference type="SUPFAM" id="SSF51905">
    <property type="entry name" value="FAD/NAD(P)-binding domain"/>
    <property type="match status" value="1"/>
</dbReference>
<dbReference type="EMBL" id="JAFCLK010000014">
    <property type="protein sequence ID" value="MBR1137356.1"/>
    <property type="molecule type" value="Genomic_DNA"/>
</dbReference>
<proteinExistence type="inferred from homology"/>
<dbReference type="Gene3D" id="3.40.50.720">
    <property type="entry name" value="NAD(P)-binding Rossmann-like Domain"/>
    <property type="match status" value="1"/>
</dbReference>
<dbReference type="PRINTS" id="PR00411">
    <property type="entry name" value="PNDRDTASEI"/>
</dbReference>
<dbReference type="InterPro" id="IPR013785">
    <property type="entry name" value="Aldolase_TIM"/>
</dbReference>
<dbReference type="InterPro" id="IPR001155">
    <property type="entry name" value="OxRdtase_FMN_N"/>
</dbReference>
<comment type="cofactor">
    <cofactor evidence="2">
        <name>[4Fe-4S] cluster</name>
        <dbReference type="ChEBI" id="CHEBI:49883"/>
    </cofactor>
</comment>
<evidence type="ECO:0000259" key="11">
    <source>
        <dbReference type="Pfam" id="PF07992"/>
    </source>
</evidence>
<sequence length="667" mass="71708">MSQHQPFAQALSPLDVGPLRFRNRIFVPAHTTNFGEHHLPSAQHLAYHRARARGGVGAIIFESIRVHANSLGRPQAVCGFDPACIDPFRRITDAVKAEGAVMLGQIIHLGRQVEGDFERTVAWGASAVPWSISALPPRPMDEFDMEEVIEGHLVTARNLVAAGFDGIELQMAHGHLLQQFMSPLSNKRNDEYGGALENRLRFPARVLAALRAELGAGFCLGIRISGEEYAEGGLGIDEAERIVPMLARQTRIDFVNVSHSAYVASYSLATQMADMAFDPAPFRSLPARIRAELRTEGFDTPVFAVCRFTGLDEADAMIAAGHADAVGMARAHLAEPAIVRKSVEGRLDEIRRCIGCNQGCAGMLERNLPIRCLINPIAGLEAQFDEPEALPRGARKKVLVVGGGPAGLEAARVAAALGHDVTLWERSDQLGGQLRTAWLMPKRANFETFVAFQIAALARLGVTTIFNKEASAAEIAAFGADRIILATGSTTTPMPVPGSGPVFTLPDALRAPDRLGAAVAVFDRTGEWGTLAALEHFADLGKAVTLFVPAASYAWRTTIYSTLANSRRLRERKVRIATLRAVRAFDGGTLEVEDLSTGEVARLSGFSALVAVDHNSADQTLYLALRRAGLPVMQAGDNNAPRTALEATYQGHMAARAPFPAASGLTT</sequence>